<reference evidence="2 4" key="2">
    <citation type="journal article" date="2016" name="Genome Announc.">
        <title>Genome Sequence of Nitrosomonas communis Strain Nm2, a Mesophilic Ammonia-Oxidizing Bacterium Isolated from Mediterranean Soil.</title>
        <authorList>
            <person name="Kozlowski J.A."/>
            <person name="Kits K.D."/>
            <person name="Stein L.Y."/>
        </authorList>
    </citation>
    <scope>NUCLEOTIDE SEQUENCE [LARGE SCALE GENOMIC DNA]</scope>
    <source>
        <strain evidence="2 4">Nm2</strain>
    </source>
</reference>
<evidence type="ECO:0000313" key="4">
    <source>
        <dbReference type="Proteomes" id="UP000034156"/>
    </source>
</evidence>
<dbReference type="PATRIC" id="fig|44574.3.peg.689"/>
<sequence>MKNILLPILCTLFFTACITKEKFVDTFDRGKDWAELQTQLPPYPQADNLLEFNVGPTSTHRYFVDASSIKVENDGVIRYSLVVKSAQGAENASFEGIRCETREKKRYALGRNDRTWVQPRVSEWELLENVSQDYAQRELAKYYFCPRGLIVGSSEEAIRALKAGAHPNALR</sequence>
<evidence type="ECO:0000313" key="2">
    <source>
        <dbReference type="EMBL" id="AKH36983.1"/>
    </source>
</evidence>
<feature type="domain" description="CNP1-like uncharacterised" evidence="1">
    <location>
        <begin position="29"/>
        <end position="162"/>
    </location>
</feature>
<dbReference type="EMBL" id="VNHT01000003">
    <property type="protein sequence ID" value="TYP93204.1"/>
    <property type="molecule type" value="Genomic_DNA"/>
</dbReference>
<dbReference type="InterPro" id="IPR014861">
    <property type="entry name" value="CNP1-like_dom"/>
</dbReference>
<keyword evidence="4" id="KW-1185">Reference proteome</keyword>
<proteinExistence type="predicted"/>
<dbReference type="EMBL" id="CP011451">
    <property type="protein sequence ID" value="AKH36983.1"/>
    <property type="molecule type" value="Genomic_DNA"/>
</dbReference>
<evidence type="ECO:0000313" key="5">
    <source>
        <dbReference type="Proteomes" id="UP000324176"/>
    </source>
</evidence>
<reference evidence="3 5" key="3">
    <citation type="submission" date="2019-07" db="EMBL/GenBank/DDBJ databases">
        <title>Active sludge and wastewater microbial communities from Klosterneuburg, Austria.</title>
        <authorList>
            <person name="Wagner M."/>
        </authorList>
    </citation>
    <scope>NUCLEOTIDE SEQUENCE [LARGE SCALE GENOMIC DNA]</scope>
    <source>
        <strain evidence="3 5">Nm2</strain>
    </source>
</reference>
<dbReference type="Pfam" id="PF08750">
    <property type="entry name" value="CNP1"/>
    <property type="match status" value="1"/>
</dbReference>
<dbReference type="Proteomes" id="UP000324176">
    <property type="component" value="Unassembled WGS sequence"/>
</dbReference>
<gene>
    <name evidence="2" type="ORF">AAW31_02880</name>
    <name evidence="3" type="ORF">BCL69_100313</name>
</gene>
<evidence type="ECO:0000259" key="1">
    <source>
        <dbReference type="Pfam" id="PF08750"/>
    </source>
</evidence>
<evidence type="ECO:0000313" key="3">
    <source>
        <dbReference type="EMBL" id="TYP93204.1"/>
    </source>
</evidence>
<dbReference type="KEGG" id="nco:AAW31_02880"/>
<accession>A0A0F7KCX0</accession>
<organism evidence="2 4">
    <name type="scientific">Nitrosomonas communis</name>
    <dbReference type="NCBI Taxonomy" id="44574"/>
    <lineage>
        <taxon>Bacteria</taxon>
        <taxon>Pseudomonadati</taxon>
        <taxon>Pseudomonadota</taxon>
        <taxon>Betaproteobacteria</taxon>
        <taxon>Nitrosomonadales</taxon>
        <taxon>Nitrosomonadaceae</taxon>
        <taxon>Nitrosomonas</taxon>
    </lineage>
</organism>
<dbReference type="PROSITE" id="PS51257">
    <property type="entry name" value="PROKAR_LIPOPROTEIN"/>
    <property type="match status" value="1"/>
</dbReference>
<name>A0A0F7KCX0_9PROT</name>
<protein>
    <submittedName>
        <fullName evidence="3">CNP1-like family protein</fullName>
    </submittedName>
</protein>
<dbReference type="Proteomes" id="UP000034156">
    <property type="component" value="Chromosome"/>
</dbReference>
<reference evidence="4" key="1">
    <citation type="submission" date="2015-05" db="EMBL/GenBank/DDBJ databases">
        <title>Draft genome of Nitrosomonas communis strain Nm2.</title>
        <authorList>
            <person name="Kozlowski J.A."/>
            <person name="Kits K.D."/>
            <person name="Stein L.Y."/>
        </authorList>
    </citation>
    <scope>NUCLEOTIDE SEQUENCE [LARGE SCALE GENOMIC DNA]</scope>
    <source>
        <strain evidence="4">Nm2</strain>
    </source>
</reference>
<dbReference type="RefSeq" id="WP_046849078.1">
    <property type="nucleotide sequence ID" value="NZ_CBDIPD010000112.1"/>
</dbReference>
<dbReference type="AlphaFoldDB" id="A0A0F7KCX0"/>
<dbReference type="OrthoDB" id="7066954at2"/>